<keyword evidence="1" id="KW-0472">Membrane</keyword>
<protein>
    <submittedName>
        <fullName evidence="2">Oxaloacetate decarboxylase, gamma chain</fullName>
    </submittedName>
</protein>
<dbReference type="Proteomes" id="UP000198948">
    <property type="component" value="Unassembled WGS sequence"/>
</dbReference>
<evidence type="ECO:0000313" key="2">
    <source>
        <dbReference type="EMBL" id="SER97855.1"/>
    </source>
</evidence>
<dbReference type="STRING" id="142588.SAMN04488559_11447"/>
<evidence type="ECO:0000313" key="3">
    <source>
        <dbReference type="Proteomes" id="UP000198948"/>
    </source>
</evidence>
<evidence type="ECO:0000256" key="1">
    <source>
        <dbReference type="SAM" id="Phobius"/>
    </source>
</evidence>
<keyword evidence="3" id="KW-1185">Reference proteome</keyword>
<keyword evidence="1" id="KW-0812">Transmembrane</keyword>
<reference evidence="2 3" key="1">
    <citation type="submission" date="2016-10" db="EMBL/GenBank/DDBJ databases">
        <authorList>
            <person name="de Groot N.N."/>
        </authorList>
    </citation>
    <scope>NUCLEOTIDE SEQUENCE [LARGE SCALE GENOMIC DNA]</scope>
    <source>
        <strain evidence="2 3">DSM 13760</strain>
    </source>
</reference>
<sequence>MTEISLAEGLVISIGCIITVFIVLVGLQFILSLFKFIKADAPSAVAAIPTPSAPVLAVDAETEEVAMLTALILANGESRDKKYEITEIKRIK</sequence>
<feature type="transmembrane region" description="Helical" evidence="1">
    <location>
        <begin position="12"/>
        <end position="34"/>
    </location>
</feature>
<name>A0A1H9TKX4_9LACT</name>
<dbReference type="AlphaFoldDB" id="A0A1H9TKX4"/>
<accession>A0A1H9TKX4</accession>
<dbReference type="EMBL" id="FOHA01000014">
    <property type="protein sequence ID" value="SER97855.1"/>
    <property type="molecule type" value="Genomic_DNA"/>
</dbReference>
<gene>
    <name evidence="2" type="ORF">SAMN04488559_11447</name>
</gene>
<proteinExistence type="predicted"/>
<keyword evidence="1" id="KW-1133">Transmembrane helix</keyword>
<dbReference type="RefSeq" id="WP_092653116.1">
    <property type="nucleotide sequence ID" value="NZ_FOHA01000014.1"/>
</dbReference>
<organism evidence="2 3">
    <name type="scientific">Isobaculum melis</name>
    <dbReference type="NCBI Taxonomy" id="142588"/>
    <lineage>
        <taxon>Bacteria</taxon>
        <taxon>Bacillati</taxon>
        <taxon>Bacillota</taxon>
        <taxon>Bacilli</taxon>
        <taxon>Lactobacillales</taxon>
        <taxon>Carnobacteriaceae</taxon>
        <taxon>Isobaculum</taxon>
    </lineage>
</organism>